<dbReference type="OrthoDB" id="201595at2759"/>
<evidence type="ECO:0000256" key="5">
    <source>
        <dbReference type="ARBA" id="ARBA00034769"/>
    </source>
</evidence>
<comment type="caution">
    <text evidence="6">Lacks conserved residue(s) required for the propagation of feature annotation.</text>
</comment>
<comment type="caution">
    <text evidence="7">The sequence shown here is derived from an EMBL/GenBank/DDBJ whole genome shotgun (WGS) entry which is preliminary data.</text>
</comment>
<reference evidence="7" key="1">
    <citation type="submission" date="2021-11" db="EMBL/GenBank/DDBJ databases">
        <authorList>
            <person name="Schell T."/>
        </authorList>
    </citation>
    <scope>NUCLEOTIDE SEQUENCE</scope>
    <source>
        <strain evidence="7">M5</strain>
    </source>
</reference>
<evidence type="ECO:0000256" key="3">
    <source>
        <dbReference type="ARBA" id="ARBA00022989"/>
    </source>
</evidence>
<keyword evidence="6" id="KW-0407">Ion channel</keyword>
<keyword evidence="6" id="KW-0813">Transport</keyword>
<keyword evidence="8" id="KW-1185">Reference proteome</keyword>
<comment type="function">
    <text evidence="6">Forms chloride channels.</text>
</comment>
<comment type="subcellular location">
    <subcellularLocation>
        <location evidence="6">Cell membrane</location>
        <topology evidence="6">Multi-pass membrane protein</topology>
    </subcellularLocation>
    <subcellularLocation>
        <location evidence="1">Membrane</location>
    </subcellularLocation>
</comment>
<accession>A0A8J2RS49</accession>
<evidence type="ECO:0000256" key="4">
    <source>
        <dbReference type="ARBA" id="ARBA00023136"/>
    </source>
</evidence>
<feature type="transmembrane region" description="Helical" evidence="6">
    <location>
        <begin position="26"/>
        <end position="48"/>
    </location>
</feature>
<dbReference type="InterPro" id="IPR021134">
    <property type="entry name" value="Bestrophin-like"/>
</dbReference>
<dbReference type="PANTHER" id="PTHR10736:SF0">
    <property type="entry name" value="BESTROPHIN HOMOLOG"/>
    <property type="match status" value="1"/>
</dbReference>
<gene>
    <name evidence="7" type="ORF">DGAL_LOCUS6548</name>
</gene>
<comment type="similarity">
    <text evidence="5 6">Belongs to the anion channel-forming bestrophin (TC 1.A.46) family. Calcium-sensitive chloride channel subfamily.</text>
</comment>
<dbReference type="GO" id="GO:0034707">
    <property type="term" value="C:chloride channel complex"/>
    <property type="evidence" value="ECO:0007669"/>
    <property type="project" value="UniProtKB-KW"/>
</dbReference>
<sequence>MDKGASSNHIGIGRMLIMWRRSVYKVVYKELIAFLFLFGIISSIYRYALDDNQKKLMLTIQIYIPGDEEKVQELRNGLVRRALLMLILLLRSISSAVRRRFPTIQALVKEGIMTQKEKQCYESVFPVVNLFWIPATWFTLALNEAVKDGILTNESGSKLIMEEFLEFRASCGALWSYNWVSIPMIYTQVCTLSTYSYFIACLMARQYTGPSRRSLEDIDIVLPFGTIMELICYVGLLKVAEQIKNPFGDADEDFDLNFLITRHLRTVHLGLNFVGDVCPPGMEENNSEKDTTQPMDNLVLLMPGQISQDRPKSSSTPKTL</sequence>
<keyword evidence="4 6" id="KW-0472">Membrane</keyword>
<proteinExistence type="inferred from homology"/>
<dbReference type="GO" id="GO:0005254">
    <property type="term" value="F:chloride channel activity"/>
    <property type="evidence" value="ECO:0007669"/>
    <property type="project" value="UniProtKB-KW"/>
</dbReference>
<dbReference type="EMBL" id="CAKKLH010000117">
    <property type="protein sequence ID" value="CAH0103871.1"/>
    <property type="molecule type" value="Genomic_DNA"/>
</dbReference>
<keyword evidence="3 6" id="KW-1133">Transmembrane helix</keyword>
<dbReference type="AlphaFoldDB" id="A0A8J2RS49"/>
<keyword evidence="2 6" id="KW-0812">Transmembrane</keyword>
<dbReference type="Proteomes" id="UP000789390">
    <property type="component" value="Unassembled WGS sequence"/>
</dbReference>
<keyword evidence="6" id="KW-0869">Chloride channel</keyword>
<evidence type="ECO:0000313" key="8">
    <source>
        <dbReference type="Proteomes" id="UP000789390"/>
    </source>
</evidence>
<keyword evidence="6" id="KW-0868">Chloride</keyword>
<evidence type="ECO:0000313" key="7">
    <source>
        <dbReference type="EMBL" id="CAH0103871.1"/>
    </source>
</evidence>
<dbReference type="PANTHER" id="PTHR10736">
    <property type="entry name" value="BESTROPHIN"/>
    <property type="match status" value="1"/>
</dbReference>
<keyword evidence="6" id="KW-0406">Ion transport</keyword>
<protein>
    <recommendedName>
        <fullName evidence="6">Bestrophin homolog</fullName>
    </recommendedName>
</protein>
<keyword evidence="6" id="KW-1003">Cell membrane</keyword>
<evidence type="ECO:0000256" key="1">
    <source>
        <dbReference type="ARBA" id="ARBA00004370"/>
    </source>
</evidence>
<dbReference type="GO" id="GO:0005886">
    <property type="term" value="C:plasma membrane"/>
    <property type="evidence" value="ECO:0007669"/>
    <property type="project" value="UniProtKB-SubCell"/>
</dbReference>
<dbReference type="Pfam" id="PF01062">
    <property type="entry name" value="Bestrophin"/>
    <property type="match status" value="1"/>
</dbReference>
<dbReference type="InterPro" id="IPR000615">
    <property type="entry name" value="Bestrophin"/>
</dbReference>
<organism evidence="7 8">
    <name type="scientific">Daphnia galeata</name>
    <dbReference type="NCBI Taxonomy" id="27404"/>
    <lineage>
        <taxon>Eukaryota</taxon>
        <taxon>Metazoa</taxon>
        <taxon>Ecdysozoa</taxon>
        <taxon>Arthropoda</taxon>
        <taxon>Crustacea</taxon>
        <taxon>Branchiopoda</taxon>
        <taxon>Diplostraca</taxon>
        <taxon>Cladocera</taxon>
        <taxon>Anomopoda</taxon>
        <taxon>Daphniidae</taxon>
        <taxon>Daphnia</taxon>
    </lineage>
</organism>
<evidence type="ECO:0000256" key="6">
    <source>
        <dbReference type="RuleBase" id="RU363126"/>
    </source>
</evidence>
<name>A0A8J2RS49_9CRUS</name>
<evidence type="ECO:0000256" key="2">
    <source>
        <dbReference type="ARBA" id="ARBA00022692"/>
    </source>
</evidence>